<dbReference type="Gene3D" id="3.40.50.720">
    <property type="entry name" value="NAD(P)-binding Rossmann-like Domain"/>
    <property type="match status" value="1"/>
</dbReference>
<protein>
    <submittedName>
        <fullName evidence="2">NAD(P)-dependent oxidoreductase</fullName>
    </submittedName>
</protein>
<organism evidence="2 3">
    <name type="scientific">Pontibacillus salicampi</name>
    <dbReference type="NCBI Taxonomy" id="1449801"/>
    <lineage>
        <taxon>Bacteria</taxon>
        <taxon>Bacillati</taxon>
        <taxon>Bacillota</taxon>
        <taxon>Bacilli</taxon>
        <taxon>Bacillales</taxon>
        <taxon>Bacillaceae</taxon>
        <taxon>Pontibacillus</taxon>
    </lineage>
</organism>
<keyword evidence="3" id="KW-1185">Reference proteome</keyword>
<dbReference type="InterPro" id="IPR016040">
    <property type="entry name" value="NAD(P)-bd_dom"/>
</dbReference>
<name>A0ABV6LMC6_9BACI</name>
<accession>A0ABV6LMC6</accession>
<dbReference type="RefSeq" id="WP_377346264.1">
    <property type="nucleotide sequence ID" value="NZ_JBHLTP010000004.1"/>
</dbReference>
<proteinExistence type="predicted"/>
<reference evidence="2 3" key="1">
    <citation type="submission" date="2024-09" db="EMBL/GenBank/DDBJ databases">
        <authorList>
            <person name="Sun Q."/>
            <person name="Mori K."/>
        </authorList>
    </citation>
    <scope>NUCLEOTIDE SEQUENCE [LARGE SCALE GENOMIC DNA]</scope>
    <source>
        <strain evidence="2 3">NCAIM B.02529</strain>
    </source>
</reference>
<sequence length="206" mass="22810">MNITIFGATGRVGSKLTNLLLEQGHHVRALVRNQEKAVEVIPHAELIIGDVRNEGDVQKAIRSSDAVVSALGTDRTTTLSEAIPIIIRQMMQAGINRIVTIGTAGILDSRYEADKYRFQSSESKRTKTFAAEEHLSVYQTLQNTNFDWTIICPTYLPDGDAEGSVRFEENLLPIDGKKVTTGDTAVFTYETLLNNSFSQKRVGICY</sequence>
<evidence type="ECO:0000313" key="2">
    <source>
        <dbReference type="EMBL" id="MFC0523458.1"/>
    </source>
</evidence>
<gene>
    <name evidence="2" type="ORF">ACFFGV_07655</name>
</gene>
<dbReference type="PANTHER" id="PTHR43355:SF2">
    <property type="entry name" value="FLAVIN REDUCTASE (NADPH)"/>
    <property type="match status" value="1"/>
</dbReference>
<evidence type="ECO:0000259" key="1">
    <source>
        <dbReference type="Pfam" id="PF13460"/>
    </source>
</evidence>
<dbReference type="InterPro" id="IPR051606">
    <property type="entry name" value="Polyketide_Oxido-like"/>
</dbReference>
<dbReference type="Pfam" id="PF13460">
    <property type="entry name" value="NAD_binding_10"/>
    <property type="match status" value="1"/>
</dbReference>
<dbReference type="SUPFAM" id="SSF51735">
    <property type="entry name" value="NAD(P)-binding Rossmann-fold domains"/>
    <property type="match status" value="1"/>
</dbReference>
<dbReference type="EMBL" id="JBHLTP010000004">
    <property type="protein sequence ID" value="MFC0523458.1"/>
    <property type="molecule type" value="Genomic_DNA"/>
</dbReference>
<dbReference type="PANTHER" id="PTHR43355">
    <property type="entry name" value="FLAVIN REDUCTASE (NADPH)"/>
    <property type="match status" value="1"/>
</dbReference>
<evidence type="ECO:0000313" key="3">
    <source>
        <dbReference type="Proteomes" id="UP001589836"/>
    </source>
</evidence>
<feature type="domain" description="NAD(P)-binding" evidence="1">
    <location>
        <begin position="7"/>
        <end position="193"/>
    </location>
</feature>
<dbReference type="Proteomes" id="UP001589836">
    <property type="component" value="Unassembled WGS sequence"/>
</dbReference>
<dbReference type="InterPro" id="IPR036291">
    <property type="entry name" value="NAD(P)-bd_dom_sf"/>
</dbReference>
<comment type="caution">
    <text evidence="2">The sequence shown here is derived from an EMBL/GenBank/DDBJ whole genome shotgun (WGS) entry which is preliminary data.</text>
</comment>